<sequence length="324" mass="34806">MGPWFQTFHLQIALHQKIRDMILDDYAAGPAPPGKDENKCHGVSGDYWVMSPDAVIPNINEFCGQAERQKTYNVGSVNELELSVTKPGDDAKGPRDARDCEGRFARAVVDGCAPTILRTRTTGRFEPLSARQLPIPFGGTLIAADGWQYTMTPKSKKVDDVTCDVSYRFFFDHIEIRGRNVPGTGQPPTPPGIGDDGGGLLDAIRAECGVYAAGSLIIGKKSCAGTAVMKAGAGRRRSGGGAGRRAVYKRASIDKWPGYGHHAMHDFNRQGNGNGGMSAGNDGQRNQNDSKGDDIDGDKGGHGRDIGYHNAGEGDRQWTALRGF</sequence>
<organism evidence="2 3">
    <name type="scientific">Coniochaeta hoffmannii</name>
    <dbReference type="NCBI Taxonomy" id="91930"/>
    <lineage>
        <taxon>Eukaryota</taxon>
        <taxon>Fungi</taxon>
        <taxon>Dikarya</taxon>
        <taxon>Ascomycota</taxon>
        <taxon>Pezizomycotina</taxon>
        <taxon>Sordariomycetes</taxon>
        <taxon>Sordariomycetidae</taxon>
        <taxon>Coniochaetales</taxon>
        <taxon>Coniochaetaceae</taxon>
        <taxon>Coniochaeta</taxon>
    </lineage>
</organism>
<dbReference type="AlphaFoldDB" id="A0AA38W1U4"/>
<accession>A0AA38W1U4</accession>
<dbReference type="GO" id="GO:0016787">
    <property type="term" value="F:hydrolase activity"/>
    <property type="evidence" value="ECO:0007669"/>
    <property type="project" value="UniProtKB-KW"/>
</dbReference>
<dbReference type="Proteomes" id="UP001174691">
    <property type="component" value="Unassembled WGS sequence"/>
</dbReference>
<proteinExistence type="predicted"/>
<reference evidence="2" key="1">
    <citation type="submission" date="2022-07" db="EMBL/GenBank/DDBJ databases">
        <title>Fungi with potential for degradation of polypropylene.</title>
        <authorList>
            <person name="Gostincar C."/>
        </authorList>
    </citation>
    <scope>NUCLEOTIDE SEQUENCE</scope>
    <source>
        <strain evidence="2">EXF-13287</strain>
    </source>
</reference>
<keyword evidence="2" id="KW-0378">Hydrolase</keyword>
<name>A0AA38W1U4_9PEZI</name>
<evidence type="ECO:0000313" key="2">
    <source>
        <dbReference type="EMBL" id="KAJ9160671.1"/>
    </source>
</evidence>
<comment type="caution">
    <text evidence="2">The sequence shown here is derived from an EMBL/GenBank/DDBJ whole genome shotgun (WGS) entry which is preliminary data.</text>
</comment>
<keyword evidence="3" id="KW-1185">Reference proteome</keyword>
<evidence type="ECO:0000256" key="1">
    <source>
        <dbReference type="SAM" id="MobiDB-lite"/>
    </source>
</evidence>
<dbReference type="EMBL" id="JANBVN010000032">
    <property type="protein sequence ID" value="KAJ9160671.1"/>
    <property type="molecule type" value="Genomic_DNA"/>
</dbReference>
<protein>
    <submittedName>
        <fullName evidence="2">SGNH hydrolase</fullName>
    </submittedName>
</protein>
<feature type="region of interest" description="Disordered" evidence="1">
    <location>
        <begin position="262"/>
        <end position="324"/>
    </location>
</feature>
<gene>
    <name evidence="2" type="ORF">NKR19_g3037</name>
</gene>
<feature type="compositionally biased region" description="Basic and acidic residues" evidence="1">
    <location>
        <begin position="288"/>
        <end position="316"/>
    </location>
</feature>
<evidence type="ECO:0000313" key="3">
    <source>
        <dbReference type="Proteomes" id="UP001174691"/>
    </source>
</evidence>